<feature type="region of interest" description="Disordered" evidence="1">
    <location>
        <begin position="52"/>
        <end position="80"/>
    </location>
</feature>
<dbReference type="EMBL" id="BTSX01000006">
    <property type="protein sequence ID" value="GMT03058.1"/>
    <property type="molecule type" value="Genomic_DNA"/>
</dbReference>
<evidence type="ECO:0000313" key="3">
    <source>
        <dbReference type="Proteomes" id="UP001432027"/>
    </source>
</evidence>
<feature type="non-terminal residue" evidence="2">
    <location>
        <position position="1"/>
    </location>
</feature>
<name>A0AAV5U9C3_9BILA</name>
<proteinExistence type="predicted"/>
<evidence type="ECO:0000256" key="1">
    <source>
        <dbReference type="SAM" id="MobiDB-lite"/>
    </source>
</evidence>
<sequence>DTKQGVMDSVEKERAKAEELEKSYSQLTSELEDAKRKEAKIMRIAGEHEQRADILESQLDSKKGAKESLEKDNEKVQMLE</sequence>
<accession>A0AAV5U9C3</accession>
<keyword evidence="3" id="KW-1185">Reference proteome</keyword>
<evidence type="ECO:0008006" key="4">
    <source>
        <dbReference type="Google" id="ProtNLM"/>
    </source>
</evidence>
<evidence type="ECO:0000313" key="2">
    <source>
        <dbReference type="EMBL" id="GMT03058.1"/>
    </source>
</evidence>
<feature type="non-terminal residue" evidence="2">
    <location>
        <position position="80"/>
    </location>
</feature>
<comment type="caution">
    <text evidence="2">The sequence shown here is derived from an EMBL/GenBank/DDBJ whole genome shotgun (WGS) entry which is preliminary data.</text>
</comment>
<organism evidence="2 3">
    <name type="scientific">Pristionchus entomophagus</name>
    <dbReference type="NCBI Taxonomy" id="358040"/>
    <lineage>
        <taxon>Eukaryota</taxon>
        <taxon>Metazoa</taxon>
        <taxon>Ecdysozoa</taxon>
        <taxon>Nematoda</taxon>
        <taxon>Chromadorea</taxon>
        <taxon>Rhabditida</taxon>
        <taxon>Rhabditina</taxon>
        <taxon>Diplogasteromorpha</taxon>
        <taxon>Diplogasteroidea</taxon>
        <taxon>Neodiplogasteridae</taxon>
        <taxon>Pristionchus</taxon>
    </lineage>
</organism>
<reference evidence="2" key="1">
    <citation type="submission" date="2023-10" db="EMBL/GenBank/DDBJ databases">
        <title>Genome assembly of Pristionchus species.</title>
        <authorList>
            <person name="Yoshida K."/>
            <person name="Sommer R.J."/>
        </authorList>
    </citation>
    <scope>NUCLEOTIDE SEQUENCE</scope>
    <source>
        <strain evidence="2">RS0144</strain>
    </source>
</reference>
<protein>
    <recommendedName>
        <fullName evidence="4">Myosin heavy chain</fullName>
    </recommendedName>
</protein>
<gene>
    <name evidence="2" type="ORF">PENTCL1PPCAC_25232</name>
</gene>
<feature type="region of interest" description="Disordered" evidence="1">
    <location>
        <begin position="1"/>
        <end position="22"/>
    </location>
</feature>
<dbReference type="Proteomes" id="UP001432027">
    <property type="component" value="Unassembled WGS sequence"/>
</dbReference>
<dbReference type="AlphaFoldDB" id="A0AAV5U9C3"/>